<dbReference type="InterPro" id="IPR007930">
    <property type="entry name" value="DUF724"/>
</dbReference>
<organism evidence="11 12">
    <name type="scientific">Protea cynaroides</name>
    <dbReference type="NCBI Taxonomy" id="273540"/>
    <lineage>
        <taxon>Eukaryota</taxon>
        <taxon>Viridiplantae</taxon>
        <taxon>Streptophyta</taxon>
        <taxon>Embryophyta</taxon>
        <taxon>Tracheophyta</taxon>
        <taxon>Spermatophyta</taxon>
        <taxon>Magnoliopsida</taxon>
        <taxon>Proteales</taxon>
        <taxon>Proteaceae</taxon>
        <taxon>Protea</taxon>
    </lineage>
</organism>
<accession>A0A9Q0H6S7</accession>
<feature type="compositionally biased region" description="Basic and acidic residues" evidence="10">
    <location>
        <begin position="534"/>
        <end position="550"/>
    </location>
</feature>
<dbReference type="PANTHER" id="PTHR12154">
    <property type="entry name" value="GLYCOSYL TRANSFERASE-RELATED"/>
    <property type="match status" value="1"/>
</dbReference>
<evidence type="ECO:0000256" key="2">
    <source>
        <dbReference type="ARBA" id="ARBA00009731"/>
    </source>
</evidence>
<dbReference type="AlphaFoldDB" id="A0A9Q0H6S7"/>
<dbReference type="Pfam" id="PF08660">
    <property type="entry name" value="Alg14"/>
    <property type="match status" value="1"/>
</dbReference>
<name>A0A9Q0H6S7_9MAGN</name>
<dbReference type="GO" id="GO:0043541">
    <property type="term" value="C:UDP-N-acetylglucosamine transferase complex"/>
    <property type="evidence" value="ECO:0007669"/>
    <property type="project" value="TreeGrafter"/>
</dbReference>
<comment type="caution">
    <text evidence="11">The sequence shown here is derived from an EMBL/GenBank/DDBJ whole genome shotgun (WGS) entry which is preliminary data.</text>
</comment>
<evidence type="ECO:0000256" key="6">
    <source>
        <dbReference type="ARBA" id="ARBA00022692"/>
    </source>
</evidence>
<keyword evidence="5" id="KW-0341">Growth regulation</keyword>
<evidence type="ECO:0000256" key="9">
    <source>
        <dbReference type="ARBA" id="ARBA00023136"/>
    </source>
</evidence>
<keyword evidence="8" id="KW-1133">Transmembrane helix</keyword>
<feature type="region of interest" description="Disordered" evidence="10">
    <location>
        <begin position="133"/>
        <end position="166"/>
    </location>
</feature>
<keyword evidence="4" id="KW-0813">Transport</keyword>
<feature type="region of interest" description="Disordered" evidence="10">
    <location>
        <begin position="521"/>
        <end position="554"/>
    </location>
</feature>
<dbReference type="OrthoDB" id="17098at2759"/>
<evidence type="ECO:0000313" key="11">
    <source>
        <dbReference type="EMBL" id="KAJ4958179.1"/>
    </source>
</evidence>
<gene>
    <name evidence="11" type="ORF">NE237_025290</name>
</gene>
<protein>
    <recommendedName>
        <fullName evidence="3">UDP-N-acetylglucosamine transferase subunit ALG14</fullName>
    </recommendedName>
</protein>
<evidence type="ECO:0000256" key="10">
    <source>
        <dbReference type="SAM" id="MobiDB-lite"/>
    </source>
</evidence>
<evidence type="ECO:0000256" key="8">
    <source>
        <dbReference type="ARBA" id="ARBA00022989"/>
    </source>
</evidence>
<keyword evidence="12" id="KW-1185">Reference proteome</keyword>
<evidence type="ECO:0000313" key="12">
    <source>
        <dbReference type="Proteomes" id="UP001141806"/>
    </source>
</evidence>
<comment type="subcellular location">
    <subcellularLocation>
        <location evidence="1">Endoplasmic reticulum membrane</location>
        <topology evidence="1">Single-pass membrane protein</topology>
    </subcellularLocation>
</comment>
<dbReference type="GO" id="GO:0004577">
    <property type="term" value="F:N-acetylglucosaminyldiphosphodolichol N-acetylglucosaminyltransferase activity"/>
    <property type="evidence" value="ECO:0007669"/>
    <property type="project" value="TreeGrafter"/>
</dbReference>
<evidence type="ECO:0000256" key="3">
    <source>
        <dbReference type="ARBA" id="ARBA00017467"/>
    </source>
</evidence>
<dbReference type="PANTHER" id="PTHR12154:SF4">
    <property type="entry name" value="UDP-N-ACETYLGLUCOSAMINE TRANSFERASE SUBUNIT ALG14 HOMOLOG"/>
    <property type="match status" value="1"/>
</dbReference>
<dbReference type="Proteomes" id="UP001141806">
    <property type="component" value="Unassembled WGS sequence"/>
</dbReference>
<proteinExistence type="inferred from homology"/>
<evidence type="ECO:0000256" key="1">
    <source>
        <dbReference type="ARBA" id="ARBA00004389"/>
    </source>
</evidence>
<evidence type="ECO:0000256" key="5">
    <source>
        <dbReference type="ARBA" id="ARBA00022604"/>
    </source>
</evidence>
<feature type="region of interest" description="Disordered" evidence="10">
    <location>
        <begin position="1"/>
        <end position="44"/>
    </location>
</feature>
<keyword evidence="7" id="KW-0256">Endoplasmic reticulum</keyword>
<feature type="compositionally biased region" description="Polar residues" evidence="10">
    <location>
        <begin position="150"/>
        <end position="164"/>
    </location>
</feature>
<feature type="compositionally biased region" description="Basic and acidic residues" evidence="10">
    <location>
        <begin position="133"/>
        <end position="143"/>
    </location>
</feature>
<keyword evidence="9" id="KW-0472">Membrane</keyword>
<dbReference type="FunFam" id="3.40.50.2000:FF:000182">
    <property type="entry name" value="UDP-N-acetylglucosamine transferase subunit ALG14 isogeny"/>
    <property type="match status" value="1"/>
</dbReference>
<evidence type="ECO:0000256" key="7">
    <source>
        <dbReference type="ARBA" id="ARBA00022824"/>
    </source>
</evidence>
<keyword evidence="6" id="KW-0812">Transmembrane</keyword>
<sequence length="966" mass="107012">MVSVRNYHSTAKNAGHSTSYEEKSPYDPRHLNKNVAGRSSLERDPELLQPCKKLKRGEMTGSRFSLEECIVQTSNRTLYDGEMSAADSPTSGGGQASIVYEGMVDDASQRAMEVQVVEERLSTEASAQIVEKRLERSPTERGRLTGAAACSQNSTHSRNTSETQVGGLKGTIQREMDPDALEGMVDEAVQREMEVPATEQRLSTQGKEPDSVGMVHEAVQSALEVPVAKKGGLSTEAAGGVQANMVYDGLADDASQRTIEVQVEEERLSIEAAAQILGKRFERLPTEGGRLKRTAAAYTKDSTHTRITSDTEVGGLKGTIQSKEPDALRRMVDIAVEWEIEVPVAAQRLSSQGKEPDSVGVVHEAVQRALEVSVAEKGRLSTEAVGGGQANMVNEGMVDGASQRAMEVQVAEDGLSTEAAVQILEKRLEMLPTDRGRLKGATAYAKVSTHTRNMSETEVGGLKGTIQSKEPDAFGGMVDEAVQREMEVPVAEQRLSTQDKEPNSGGAVHKAVQRELKLPVAQKGRLSTEGAAESMEKRKEKGGKPEKPASDIKVPIPGVSIDSQLISLPNQATPPILKPLDAQMSMVPVENQGQPFFSSWLLWEKVKSMEAFQLLPQRPHFITLDQYNEELREGLAIGYMVAFTNLVEKTCKSQPDDPRSMLEDKLKALEELETLGFEANPVRSRLQELLNIKDRQMKLKEHYSMVEGQIMEKKHMSSIIDAEVDETDKKMKELQQSLIMLNKKRASVVAQKEINCSYTDTMEREVDLLKKKILKGKFDFDNVLATPCYDEYAGGHTTEMLNLVPMLQKDRFTPRFYIAAWTDSMSLQKAHEDTLVNKTGDEKVLEGAQFMQIYRSREVGQSYLTSVGTTLIATGHAFWLMAKIRPQVILCNGPGTCIPLCVVAFFFKVVGIRWSSIFYVESIARVRRLSLSGLLLYKLRMADQLFVQWPQLHRKYPRTQYVGCLM</sequence>
<feature type="compositionally biased region" description="Polar residues" evidence="10">
    <location>
        <begin position="1"/>
        <end position="18"/>
    </location>
</feature>
<dbReference type="Pfam" id="PF05266">
    <property type="entry name" value="DUF724"/>
    <property type="match status" value="1"/>
</dbReference>
<feature type="compositionally biased region" description="Basic and acidic residues" evidence="10">
    <location>
        <begin position="19"/>
        <end position="30"/>
    </location>
</feature>
<dbReference type="GO" id="GO:0006488">
    <property type="term" value="P:dolichol-linked oligosaccharide biosynthetic process"/>
    <property type="evidence" value="ECO:0007669"/>
    <property type="project" value="InterPro"/>
</dbReference>
<dbReference type="EMBL" id="JAMYWD010000010">
    <property type="protein sequence ID" value="KAJ4958179.1"/>
    <property type="molecule type" value="Genomic_DNA"/>
</dbReference>
<dbReference type="InterPro" id="IPR013969">
    <property type="entry name" value="Oligosacch_biosynth_Alg14"/>
</dbReference>
<reference evidence="11" key="1">
    <citation type="journal article" date="2023" name="Plant J.">
        <title>The genome of the king protea, Protea cynaroides.</title>
        <authorList>
            <person name="Chang J."/>
            <person name="Duong T.A."/>
            <person name="Schoeman C."/>
            <person name="Ma X."/>
            <person name="Roodt D."/>
            <person name="Barker N."/>
            <person name="Li Z."/>
            <person name="Van de Peer Y."/>
            <person name="Mizrachi E."/>
        </authorList>
    </citation>
    <scope>NUCLEOTIDE SEQUENCE</scope>
    <source>
        <tissue evidence="11">Young leaves</tissue>
    </source>
</reference>
<evidence type="ECO:0000256" key="4">
    <source>
        <dbReference type="ARBA" id="ARBA00022448"/>
    </source>
</evidence>
<comment type="similarity">
    <text evidence="2">Belongs to the ALG14 family.</text>
</comment>
<dbReference type="Gene3D" id="3.40.50.2000">
    <property type="entry name" value="Glycogen Phosphorylase B"/>
    <property type="match status" value="1"/>
</dbReference>